<gene>
    <name evidence="1" type="ORF">NIDE0995</name>
</gene>
<protein>
    <submittedName>
        <fullName evidence="1">Uncharacterized protein</fullName>
    </submittedName>
</protein>
<reference evidence="1 2" key="1">
    <citation type="journal article" date="2010" name="Proc. Natl. Acad. Sci. U.S.A.">
        <title>A Nitrospira metagenome illuminates the physiology and evolution of globally important nitrite-oxidizing bacteria.</title>
        <authorList>
            <person name="Lucker S."/>
            <person name="Wagner M."/>
            <person name="Maixner F."/>
            <person name="Pelletier E."/>
            <person name="Koch H."/>
            <person name="Vacherie B."/>
            <person name="Rattei T."/>
            <person name="Sinninghe Damste J."/>
            <person name="Spieck E."/>
            <person name="Le Paslier D."/>
            <person name="Daims H."/>
        </authorList>
    </citation>
    <scope>NUCLEOTIDE SEQUENCE [LARGE SCALE GENOMIC DNA]</scope>
</reference>
<evidence type="ECO:0000313" key="1">
    <source>
        <dbReference type="EMBL" id="CBK40757.1"/>
    </source>
</evidence>
<dbReference type="Proteomes" id="UP000001660">
    <property type="component" value="Chromosome"/>
</dbReference>
<dbReference type="KEGG" id="nde:NIDE0995"/>
<accession>D8PBZ8</accession>
<dbReference type="AlphaFoldDB" id="D8PBZ8"/>
<dbReference type="HOGENOM" id="CLU_2536354_0_0_0"/>
<proteinExistence type="predicted"/>
<sequence length="83" mass="8680">MEQVVCEWRTSCSESLRARPAESLVQCKNRAGSFLGDMVGSVRLGAMSTDDGEEQVLLSVGAEHDGAILIGAHCAISPAMEGG</sequence>
<organism evidence="1 2">
    <name type="scientific">Nitrospira defluvii</name>
    <dbReference type="NCBI Taxonomy" id="330214"/>
    <lineage>
        <taxon>Bacteria</taxon>
        <taxon>Pseudomonadati</taxon>
        <taxon>Nitrospirota</taxon>
        <taxon>Nitrospiria</taxon>
        <taxon>Nitrospirales</taxon>
        <taxon>Nitrospiraceae</taxon>
        <taxon>Nitrospira</taxon>
    </lineage>
</organism>
<evidence type="ECO:0000313" key="2">
    <source>
        <dbReference type="Proteomes" id="UP000001660"/>
    </source>
</evidence>
<name>D8PBZ8_9BACT</name>
<dbReference type="EMBL" id="FP929003">
    <property type="protein sequence ID" value="CBK40757.1"/>
    <property type="molecule type" value="Genomic_DNA"/>
</dbReference>
<keyword evidence="2" id="KW-1185">Reference proteome</keyword>